<feature type="compositionally biased region" description="Polar residues" evidence="10">
    <location>
        <begin position="469"/>
        <end position="479"/>
    </location>
</feature>
<dbReference type="InterPro" id="IPR019307">
    <property type="entry name" value="RNA-bd_AU-1/RNase_E/G"/>
</dbReference>
<evidence type="ECO:0000256" key="4">
    <source>
        <dbReference type="ARBA" id="ARBA00022723"/>
    </source>
</evidence>
<feature type="compositionally biased region" description="Polar residues" evidence="10">
    <location>
        <begin position="241"/>
        <end position="256"/>
    </location>
</feature>
<keyword evidence="5" id="KW-0255">Endonuclease</keyword>
<evidence type="ECO:0000256" key="5">
    <source>
        <dbReference type="ARBA" id="ARBA00022759"/>
    </source>
</evidence>
<dbReference type="PROSITE" id="PS50090">
    <property type="entry name" value="MYB_LIKE"/>
    <property type="match status" value="2"/>
</dbReference>
<dbReference type="EMBL" id="OZ019901">
    <property type="protein sequence ID" value="CAK9237468.1"/>
    <property type="molecule type" value="Genomic_DNA"/>
</dbReference>
<dbReference type="InterPro" id="IPR004659">
    <property type="entry name" value="RNase_E/G"/>
</dbReference>
<evidence type="ECO:0000259" key="12">
    <source>
        <dbReference type="PROSITE" id="PS51294"/>
    </source>
</evidence>
<accession>A0ABP0V5D0</accession>
<dbReference type="SMART" id="SM00717">
    <property type="entry name" value="SANT"/>
    <property type="match status" value="2"/>
</dbReference>
<keyword evidence="4" id="KW-0479">Metal-binding</keyword>
<feature type="compositionally biased region" description="Polar residues" evidence="10">
    <location>
        <begin position="979"/>
        <end position="1014"/>
    </location>
</feature>
<dbReference type="SUPFAM" id="SSF50249">
    <property type="entry name" value="Nucleic acid-binding proteins"/>
    <property type="match status" value="1"/>
</dbReference>
<evidence type="ECO:0000256" key="1">
    <source>
        <dbReference type="ARBA" id="ARBA00001946"/>
    </source>
</evidence>
<dbReference type="PANTHER" id="PTHR30001">
    <property type="entry name" value="RIBONUCLEASE"/>
    <property type="match status" value="1"/>
</dbReference>
<evidence type="ECO:0000256" key="10">
    <source>
        <dbReference type="SAM" id="MobiDB-lite"/>
    </source>
</evidence>
<dbReference type="NCBIfam" id="TIGR00757">
    <property type="entry name" value="RNaseEG"/>
    <property type="match status" value="1"/>
</dbReference>
<evidence type="ECO:0000259" key="11">
    <source>
        <dbReference type="PROSITE" id="PS50090"/>
    </source>
</evidence>
<evidence type="ECO:0000256" key="8">
    <source>
        <dbReference type="ARBA" id="ARBA00022884"/>
    </source>
</evidence>
<evidence type="ECO:0000313" key="14">
    <source>
        <dbReference type="Proteomes" id="UP001497512"/>
    </source>
</evidence>
<feature type="domain" description="HTH myb-type" evidence="12">
    <location>
        <begin position="62"/>
        <end position="116"/>
    </location>
</feature>
<dbReference type="Gene3D" id="3.40.1260.20">
    <property type="entry name" value="Ribonuclease E, catalytic domain"/>
    <property type="match status" value="1"/>
</dbReference>
<dbReference type="Gene3D" id="2.40.50.140">
    <property type="entry name" value="Nucleic acid-binding proteins"/>
    <property type="match status" value="1"/>
</dbReference>
<feature type="compositionally biased region" description="Acidic residues" evidence="10">
    <location>
        <begin position="940"/>
        <end position="963"/>
    </location>
</feature>
<feature type="compositionally biased region" description="Basic and acidic residues" evidence="10">
    <location>
        <begin position="160"/>
        <end position="172"/>
    </location>
</feature>
<feature type="compositionally biased region" description="Polar residues" evidence="10">
    <location>
        <begin position="393"/>
        <end position="409"/>
    </location>
</feature>
<feature type="domain" description="Myb-like" evidence="11">
    <location>
        <begin position="62"/>
        <end position="112"/>
    </location>
</feature>
<comment type="function">
    <text evidence="9">Involved in intercistronic processing of primary transcripts from chloroplast operons. The endonucleolytic activity of the enzyme depends on the number of phosphates at the 5' end, is inhibited by structured RNA, and preferentially cleaves A/U-rich sequences.</text>
</comment>
<keyword evidence="3" id="KW-0540">Nuclease</keyword>
<dbReference type="Pfam" id="PF00249">
    <property type="entry name" value="Myb_DNA-binding"/>
    <property type="match status" value="2"/>
</dbReference>
<feature type="domain" description="HTH myb-type" evidence="12">
    <location>
        <begin position="9"/>
        <end position="61"/>
    </location>
</feature>
<dbReference type="PANTHER" id="PTHR30001:SF1">
    <property type="entry name" value="RIBONUCLEASE E_G-LIKE PROTEIN, CHLOROPLASTIC"/>
    <property type="match status" value="1"/>
</dbReference>
<reference evidence="13" key="1">
    <citation type="submission" date="2024-02" db="EMBL/GenBank/DDBJ databases">
        <authorList>
            <consortium name="ELIXIR-Norway"/>
            <consortium name="Elixir Norway"/>
        </authorList>
    </citation>
    <scope>NUCLEOTIDE SEQUENCE</scope>
</reference>
<evidence type="ECO:0000256" key="9">
    <source>
        <dbReference type="ARBA" id="ARBA00023436"/>
    </source>
</evidence>
<gene>
    <name evidence="13" type="ORF">CSSPTR1EN2_LOCUS23718</name>
</gene>
<dbReference type="InterPro" id="IPR009057">
    <property type="entry name" value="Homeodomain-like_sf"/>
</dbReference>
<keyword evidence="6" id="KW-0378">Hydrolase</keyword>
<dbReference type="Gene3D" id="1.10.10.60">
    <property type="entry name" value="Homeodomain-like"/>
    <property type="match status" value="2"/>
</dbReference>
<proteinExistence type="inferred from homology"/>
<feature type="region of interest" description="Disordered" evidence="10">
    <location>
        <begin position="121"/>
        <end position="296"/>
    </location>
</feature>
<evidence type="ECO:0000313" key="13">
    <source>
        <dbReference type="EMBL" id="CAK9237468.1"/>
    </source>
</evidence>
<dbReference type="CDD" id="cd00167">
    <property type="entry name" value="SANT"/>
    <property type="match status" value="2"/>
</dbReference>
<dbReference type="InterPro" id="IPR012340">
    <property type="entry name" value="NA-bd_OB-fold"/>
</dbReference>
<dbReference type="SUPFAM" id="SSF46689">
    <property type="entry name" value="Homeodomain-like"/>
    <property type="match status" value="1"/>
</dbReference>
<keyword evidence="8" id="KW-0694">RNA-binding</keyword>
<feature type="region of interest" description="Disordered" evidence="10">
    <location>
        <begin position="645"/>
        <end position="673"/>
    </location>
</feature>
<feature type="compositionally biased region" description="Basic and acidic residues" evidence="10">
    <location>
        <begin position="430"/>
        <end position="450"/>
    </location>
</feature>
<keyword evidence="7" id="KW-0460">Magnesium</keyword>
<dbReference type="InterPro" id="IPR017930">
    <property type="entry name" value="Myb_dom"/>
</dbReference>
<feature type="compositionally biased region" description="Polar residues" evidence="10">
    <location>
        <begin position="923"/>
        <end position="935"/>
    </location>
</feature>
<dbReference type="Proteomes" id="UP001497512">
    <property type="component" value="Chromosome 9"/>
</dbReference>
<evidence type="ECO:0000256" key="6">
    <source>
        <dbReference type="ARBA" id="ARBA00022801"/>
    </source>
</evidence>
<organism evidence="13 14">
    <name type="scientific">Sphagnum troendelagicum</name>
    <dbReference type="NCBI Taxonomy" id="128251"/>
    <lineage>
        <taxon>Eukaryota</taxon>
        <taxon>Viridiplantae</taxon>
        <taxon>Streptophyta</taxon>
        <taxon>Embryophyta</taxon>
        <taxon>Bryophyta</taxon>
        <taxon>Sphagnophytina</taxon>
        <taxon>Sphagnopsida</taxon>
        <taxon>Sphagnales</taxon>
        <taxon>Sphagnaceae</taxon>
        <taxon>Sphagnum</taxon>
    </lineage>
</organism>
<evidence type="ECO:0000256" key="3">
    <source>
        <dbReference type="ARBA" id="ARBA00022722"/>
    </source>
</evidence>
<evidence type="ECO:0000256" key="2">
    <source>
        <dbReference type="ARBA" id="ARBA00005522"/>
    </source>
</evidence>
<feature type="domain" description="Myb-like" evidence="11">
    <location>
        <begin position="9"/>
        <end position="61"/>
    </location>
</feature>
<feature type="region of interest" description="Disordered" evidence="10">
    <location>
        <begin position="469"/>
        <end position="507"/>
    </location>
</feature>
<comment type="cofactor">
    <cofactor evidence="1">
        <name>Mg(2+)</name>
        <dbReference type="ChEBI" id="CHEBI:18420"/>
    </cofactor>
</comment>
<dbReference type="PROSITE" id="PS51294">
    <property type="entry name" value="HTH_MYB"/>
    <property type="match status" value="2"/>
</dbReference>
<protein>
    <submittedName>
        <fullName evidence="13">Uncharacterized protein</fullName>
    </submittedName>
</protein>
<comment type="similarity">
    <text evidence="2">Belongs to the RNase E/G family.</text>
</comment>
<dbReference type="InterPro" id="IPR001005">
    <property type="entry name" value="SANT/Myb"/>
</dbReference>
<feature type="region of interest" description="Disordered" evidence="10">
    <location>
        <begin position="923"/>
        <end position="1025"/>
    </location>
</feature>
<sequence length="1514" mass="167501">MGRAPCCDKIGLRKGAWTPEEDQKLLAYIQSHGHGSWRALPKQAGLLRCGKSCRLRWTNYLRPDIKRGRFSLEEEQVISHLHAILGNRWSAIATHLPGRTDNEIKNYWNTHLKKRMNMQTGGIRDPAMSTTHSKTKEEEEEELTHSVKVSSFEEELLEEGPVKKFENGDDGKTLCQAPPPGPTMGLVTKESEVMETDGGSQTQSSRRRRNSKARKMLSNAAAEPSNGQEGSVEKKRVDEGSSVTRDISLEMTTSPSLLDDEKKDNGGSDVGAGKLMTPSEIDMSILRPQSRTKKKKKKKVAAATFVDIEGELQLDLSSTLLVSTNQAAATSSHEVLDKDATAVPGSEEGGDMLLSGLELQIPQGEEAADNANFQGTFRGEGLDWELNGSNSIISPSVDSQGALENNVVSQPKRRGRRKMKDSNKSQSDGEEMKHEDDSIRNLKAGGRDDTVVRANEVNTSVNHLDVVQDSKSPVQQRITSSKEETAKDVVDSEARQRDLEVHDSGSEQNGVQMVAPILDEGDRGIFTMMKKVKKSRRQGSKKAVALSSDEGVVKKISDMDEGWIISPVEAGDPESMIDIMLAPDQDWTPQGATANPDRAHKNSMNKVIRGAAGSMTAIDGHKILLKSGRLKQKLKVKKSNELSLDKKGVGKAGEAAETQSDSHGVKTPHGDIRNHSVKGVAANAQDLTGMEKGEDVQTVLQNEDQNGHARTSFKLPSLSWGPWWEEIGSKGTEKENSAPGASVFEDVHIQGEEGTALNANKEISGREIGAREHREKVLSLREEPWLLESMDLSELELASPGVPQTLTTSCQDEVEMGTVTVVEPVMEPKKEADMEVEILINSPECTMQRMAILENRKLVEFLVEPVNTKVQVGNVYLGRVKQLLPGMSGIFVDIGGSRIGLLDITRNQYPYAFPPIAGQGYQSLKSDENSNSISSFAGDVEGEEFDMENDETLDDSDEEVEDEYINHSFNIPEDEADSQETQSDNSKVNSRQAVVSGIFGNSQSPDQEVKTSSLGGQGMPEDYEGNGRRKLAVSRLQIGEASSEGPITANFGRKFSKWRRVEEGMTIIVQVKKEAMGKKGPRLTAFPSLAGRFWVLVPRGKTVGVSSKITGPERRRLRLIAQDLQPLDFGITVRTEAMGHQREELEKDLTRLMDSWTEVMERAAAAAALVVDEGEVGAVPVLLHREMGQTLTTVRDFFTDKVQRLVVDSPQSYQEVMTYLQDVAPHLTSRVELYSGKVPIFDAFNIEAELEKFSNKRVKLPNGGYLVMEETEALVSIDVNGGVGMLGHSTRQREAILEVNLAAARQIALELRLRDIGGIIVVDFIDMDNVSDENLVYEEMRKAIQRDRSKVFISEISELGLMEMTRKRVRPSVTLTINEPCSSCKGTGYVEALETILGKIERAVRRLLADGPKQRQVMGSDKWPHILLRTDPTMFEYLRAWKWKRITQLSNALKVWLTLKVAMELTHGQFQVLEQPQFASEKHTPPESKFLHKAVSTNTLGKRVLPKRRRHSSK</sequence>
<feature type="region of interest" description="Disordered" evidence="10">
    <location>
        <begin position="393"/>
        <end position="450"/>
    </location>
</feature>
<feature type="compositionally biased region" description="Basic and acidic residues" evidence="10">
    <location>
        <begin position="480"/>
        <end position="505"/>
    </location>
</feature>
<feature type="compositionally biased region" description="Basic residues" evidence="10">
    <location>
        <begin position="205"/>
        <end position="215"/>
    </location>
</feature>
<evidence type="ECO:0000256" key="7">
    <source>
        <dbReference type="ARBA" id="ARBA00022842"/>
    </source>
</evidence>
<dbReference type="Pfam" id="PF10150">
    <property type="entry name" value="RNase_E_G"/>
    <property type="match status" value="1"/>
</dbReference>
<keyword evidence="14" id="KW-1185">Reference proteome</keyword>
<name>A0ABP0V5D0_9BRYO</name>